<gene>
    <name evidence="1" type="ORF">BofuT4_uP084840.1</name>
</gene>
<evidence type="ECO:0000313" key="2">
    <source>
        <dbReference type="Proteomes" id="UP000008177"/>
    </source>
</evidence>
<accession>G2YJP3</accession>
<dbReference type="InParanoid" id="G2YJP3"/>
<sequence length="49" mass="5382">MHCFPGFYSSSALEEVHEIRGEIIHGMKLASPVSTSIYPHSPPTEPGEK</sequence>
<dbReference type="AlphaFoldDB" id="G2YJP3"/>
<organism evidence="1 2">
    <name type="scientific">Botryotinia fuckeliana (strain T4)</name>
    <name type="common">Noble rot fungus</name>
    <name type="synonym">Botrytis cinerea</name>
    <dbReference type="NCBI Taxonomy" id="999810"/>
    <lineage>
        <taxon>Eukaryota</taxon>
        <taxon>Fungi</taxon>
        <taxon>Dikarya</taxon>
        <taxon>Ascomycota</taxon>
        <taxon>Pezizomycotina</taxon>
        <taxon>Leotiomycetes</taxon>
        <taxon>Helotiales</taxon>
        <taxon>Sclerotiniaceae</taxon>
        <taxon>Botrytis</taxon>
    </lineage>
</organism>
<reference evidence="2" key="1">
    <citation type="journal article" date="2011" name="PLoS Genet.">
        <title>Genomic analysis of the necrotrophic fungal pathogens Sclerotinia sclerotiorum and Botrytis cinerea.</title>
        <authorList>
            <person name="Amselem J."/>
            <person name="Cuomo C.A."/>
            <person name="van Kan J.A."/>
            <person name="Viaud M."/>
            <person name="Benito E.P."/>
            <person name="Couloux A."/>
            <person name="Coutinho P.M."/>
            <person name="de Vries R.P."/>
            <person name="Dyer P.S."/>
            <person name="Fillinger S."/>
            <person name="Fournier E."/>
            <person name="Gout L."/>
            <person name="Hahn M."/>
            <person name="Kohn L."/>
            <person name="Lapalu N."/>
            <person name="Plummer K.M."/>
            <person name="Pradier J.M."/>
            <person name="Quevillon E."/>
            <person name="Sharon A."/>
            <person name="Simon A."/>
            <person name="ten Have A."/>
            <person name="Tudzynski B."/>
            <person name="Tudzynski P."/>
            <person name="Wincker P."/>
            <person name="Andrew M."/>
            <person name="Anthouard V."/>
            <person name="Beever R.E."/>
            <person name="Beffa R."/>
            <person name="Benoit I."/>
            <person name="Bouzid O."/>
            <person name="Brault B."/>
            <person name="Chen Z."/>
            <person name="Choquer M."/>
            <person name="Collemare J."/>
            <person name="Cotton P."/>
            <person name="Danchin E.G."/>
            <person name="Da Silva C."/>
            <person name="Gautier A."/>
            <person name="Giraud C."/>
            <person name="Giraud T."/>
            <person name="Gonzalez C."/>
            <person name="Grossetete S."/>
            <person name="Guldener U."/>
            <person name="Henrissat B."/>
            <person name="Howlett B.J."/>
            <person name="Kodira C."/>
            <person name="Kretschmer M."/>
            <person name="Lappartient A."/>
            <person name="Leroch M."/>
            <person name="Levis C."/>
            <person name="Mauceli E."/>
            <person name="Neuveglise C."/>
            <person name="Oeser B."/>
            <person name="Pearson M."/>
            <person name="Poulain J."/>
            <person name="Poussereau N."/>
            <person name="Quesneville H."/>
            <person name="Rascle C."/>
            <person name="Schumacher J."/>
            <person name="Segurens B."/>
            <person name="Sexton A."/>
            <person name="Silva E."/>
            <person name="Sirven C."/>
            <person name="Soanes D.M."/>
            <person name="Talbot N.J."/>
            <person name="Templeton M."/>
            <person name="Yandava C."/>
            <person name="Yarden O."/>
            <person name="Zeng Q."/>
            <person name="Rollins J.A."/>
            <person name="Lebrun M.H."/>
            <person name="Dickman M."/>
        </authorList>
    </citation>
    <scope>NUCLEOTIDE SEQUENCE [LARGE SCALE GENOMIC DNA]</scope>
    <source>
        <strain evidence="2">T4</strain>
    </source>
</reference>
<name>G2YJP3_BOTF4</name>
<proteinExistence type="predicted"/>
<protein>
    <submittedName>
        <fullName evidence="1">Uncharacterized protein</fullName>
    </submittedName>
</protein>
<dbReference type="EMBL" id="FQ790338">
    <property type="protein sequence ID" value="CCD51960.1"/>
    <property type="molecule type" value="Genomic_DNA"/>
</dbReference>
<dbReference type="Proteomes" id="UP000008177">
    <property type="component" value="Unplaced contigs"/>
</dbReference>
<evidence type="ECO:0000313" key="1">
    <source>
        <dbReference type="EMBL" id="CCD51960.1"/>
    </source>
</evidence>
<dbReference type="HOGENOM" id="CLU_3142898_0_0_1"/>